<dbReference type="EMBL" id="BBNR01000018">
    <property type="protein sequence ID" value="GAL68260.1"/>
    <property type="molecule type" value="Genomic_DNA"/>
</dbReference>
<keyword evidence="5" id="KW-1185">Reference proteome</keyword>
<comment type="caution">
    <text evidence="2">The sequence shown here is derived from an EMBL/GenBank/DDBJ whole genome shotgun (WGS) entry which is preliminary data.</text>
</comment>
<dbReference type="EMBL" id="BBNY01000005">
    <property type="protein sequence ID" value="GAL88799.1"/>
    <property type="molecule type" value="Genomic_DNA"/>
</dbReference>
<gene>
    <name evidence="1" type="ORF">JCM19301_200</name>
    <name evidence="2" type="ORF">JCM19302_3680</name>
    <name evidence="3" type="ORF">JCM19538_1788</name>
</gene>
<dbReference type="Proteomes" id="UP000029641">
    <property type="component" value="Unassembled WGS sequence"/>
</dbReference>
<accession>A0A090WAP2</accession>
<dbReference type="Proteomes" id="UP000029646">
    <property type="component" value="Unassembled WGS sequence"/>
</dbReference>
<evidence type="ECO:0000313" key="4">
    <source>
        <dbReference type="Proteomes" id="UP000029646"/>
    </source>
</evidence>
<evidence type="ECO:0000313" key="2">
    <source>
        <dbReference type="EMBL" id="GAL73293.1"/>
    </source>
</evidence>
<dbReference type="OrthoDB" id="947969at2"/>
<evidence type="ECO:0000313" key="1">
    <source>
        <dbReference type="EMBL" id="GAL68260.1"/>
    </source>
</evidence>
<dbReference type="EMBL" id="BBNS01000047">
    <property type="protein sequence ID" value="GAL73293.1"/>
    <property type="molecule type" value="Genomic_DNA"/>
</dbReference>
<organism evidence="2 4">
    <name type="scientific">Jejuia pallidilutea</name>
    <dbReference type="NCBI Taxonomy" id="504487"/>
    <lineage>
        <taxon>Bacteria</taxon>
        <taxon>Pseudomonadati</taxon>
        <taxon>Bacteroidota</taxon>
        <taxon>Flavobacteriia</taxon>
        <taxon>Flavobacteriales</taxon>
        <taxon>Flavobacteriaceae</taxon>
        <taxon>Jejuia</taxon>
    </lineage>
</organism>
<evidence type="ECO:0000313" key="3">
    <source>
        <dbReference type="EMBL" id="GAL88799.1"/>
    </source>
</evidence>
<evidence type="ECO:0000313" key="5">
    <source>
        <dbReference type="Proteomes" id="UP000030184"/>
    </source>
</evidence>
<reference evidence="5" key="1">
    <citation type="journal article" date="2014" name="Genome Announc.">
        <title>Draft Genome Sequence of Marine Flavobacterium Jejuia pallidilutea Strain 11shimoA1 and Pigmentation Mutants.</title>
        <authorList>
            <person name="Takatani N."/>
            <person name="Nakanishi M."/>
            <person name="Meirelles P."/>
            <person name="Mino S."/>
            <person name="Suda W."/>
            <person name="Oshima K."/>
            <person name="Hattori M."/>
            <person name="Ohkuma M."/>
            <person name="Hosokawa M."/>
            <person name="Miyashita K."/>
            <person name="Thompson F.L."/>
            <person name="Niwa A."/>
            <person name="Sawabe T."/>
            <person name="Sawabe T."/>
        </authorList>
    </citation>
    <scope>NUCLEOTIDE SEQUENCE [LARGE SCALE GENOMIC DNA]</scope>
    <source>
        <strain evidence="5">JCM 19538</strain>
    </source>
</reference>
<protein>
    <submittedName>
        <fullName evidence="2">Uncharacterized protein</fullName>
    </submittedName>
</protein>
<name>A0A090WAP2_9FLAO</name>
<dbReference type="AlphaFoldDB" id="A0A090WAP2"/>
<dbReference type="eggNOG" id="ENOG50327AI">
    <property type="taxonomic scope" value="Bacteria"/>
</dbReference>
<dbReference type="RefSeq" id="WP_042245319.1">
    <property type="nucleotide sequence ID" value="NZ_BBNR01000018.1"/>
</dbReference>
<dbReference type="Proteomes" id="UP000030184">
    <property type="component" value="Unassembled WGS sequence"/>
</dbReference>
<sequence>MKDLKNLFIILILFSIIKVNSQSIEENTPIELDKLRISYKVVNFTTKEIQGTIYDRYEVKLDAKNISNQDIIILEGDIDETKVDFSKKQNRSLVTFNCLNANGKRLTAKEKQLFLKPHRIRYRFKSYDKEGETKVITKYVITAYYLKKGESVSDDAIFIVPKGEKLKMTYAEVYKN</sequence>
<proteinExistence type="predicted"/>